<reference evidence="1" key="1">
    <citation type="submission" date="2019-04" db="EMBL/GenBank/DDBJ databases">
        <title>Microbes associate with the intestines of laboratory mice.</title>
        <authorList>
            <person name="Navarre W."/>
            <person name="Wong E."/>
            <person name="Huang K.C."/>
            <person name="Tropini C."/>
            <person name="Ng K."/>
            <person name="Yu B."/>
        </authorList>
    </citation>
    <scope>NUCLEOTIDE SEQUENCE</scope>
    <source>
        <strain evidence="1">NM86_A22</strain>
    </source>
</reference>
<gene>
    <name evidence="1" type="ORF">E5990_04300</name>
</gene>
<accession>A0AC61S788</accession>
<name>A0AC61S788_9BACT</name>
<organism evidence="1 2">
    <name type="scientific">Muribaculum caecicola</name>
    <dbReference type="NCBI Taxonomy" id="3038144"/>
    <lineage>
        <taxon>Bacteria</taxon>
        <taxon>Pseudomonadati</taxon>
        <taxon>Bacteroidota</taxon>
        <taxon>Bacteroidia</taxon>
        <taxon>Bacteroidales</taxon>
        <taxon>Muribaculaceae</taxon>
        <taxon>Muribaculum</taxon>
    </lineage>
</organism>
<sequence>MEISARTILVSLSFIGIYSVAAYAGDSSTTPTGPGDTSHKIVYIGNGDDMSHETQNQIINNFYYDQFRHFQDPLAPYFMLMSKDGKLAMGIGGAVSVQGFYDWGGSMPTTGFIPYNIPVSGNVYSSHRYGTSIAGTTLFARVFGHADRFGEYQLYIEGKFGGTSSNYFKLKKAYMSLNDWTLGYASSTFSDPAAQPPTVDPQGPNAEVSHISVLLRWMHTMHKNFVAALSVETPDLQIPELENRYKGCSAYMPDFAGFIQYQWDGIDQHVRLSGIVRGLEYRNLVQAQNKKITGWGAHLSTVLKPVAPLKVYGAVNVGQGIGSLMNDLQNSTMDLIGKVYEQGQMYAPLSLGWYAGLQYNFSPKVFTTIMFGEMRFLPKHQSTGMGNDLYKYGLYGAANIFWYPTSRLALAAEYNYGYRRDFDTKHHDVNRISLLAKYSF</sequence>
<keyword evidence="2" id="KW-1185">Reference proteome</keyword>
<proteinExistence type="predicted"/>
<evidence type="ECO:0000313" key="2">
    <source>
        <dbReference type="Proteomes" id="UP000305401"/>
    </source>
</evidence>
<protein>
    <submittedName>
        <fullName evidence="1">Uncharacterized protein</fullName>
    </submittedName>
</protein>
<dbReference type="EMBL" id="SSTG01000034">
    <property type="protein sequence ID" value="THG53571.1"/>
    <property type="molecule type" value="Genomic_DNA"/>
</dbReference>
<comment type="caution">
    <text evidence="1">The sequence shown here is derived from an EMBL/GenBank/DDBJ whole genome shotgun (WGS) entry which is preliminary data.</text>
</comment>
<dbReference type="Proteomes" id="UP000305401">
    <property type="component" value="Unassembled WGS sequence"/>
</dbReference>
<evidence type="ECO:0000313" key="1">
    <source>
        <dbReference type="EMBL" id="THG53571.1"/>
    </source>
</evidence>